<evidence type="ECO:0008006" key="3">
    <source>
        <dbReference type="Google" id="ProtNLM"/>
    </source>
</evidence>
<dbReference type="EMBL" id="BSOW01000002">
    <property type="protein sequence ID" value="GLR84063.1"/>
    <property type="molecule type" value="Genomic_DNA"/>
</dbReference>
<name>A0ABQ6AR68_9BRAD</name>
<protein>
    <recommendedName>
        <fullName evidence="3">Transposase</fullName>
    </recommendedName>
</protein>
<organism evidence="1 2">
    <name type="scientific">Bradyrhizobium iriomotense</name>
    <dbReference type="NCBI Taxonomy" id="441950"/>
    <lineage>
        <taxon>Bacteria</taxon>
        <taxon>Pseudomonadati</taxon>
        <taxon>Pseudomonadota</taxon>
        <taxon>Alphaproteobacteria</taxon>
        <taxon>Hyphomicrobiales</taxon>
        <taxon>Nitrobacteraceae</taxon>
        <taxon>Bradyrhizobium</taxon>
    </lineage>
</organism>
<keyword evidence="2" id="KW-1185">Reference proteome</keyword>
<reference evidence="2" key="1">
    <citation type="journal article" date="2019" name="Int. J. Syst. Evol. Microbiol.">
        <title>The Global Catalogue of Microorganisms (GCM) 10K type strain sequencing project: providing services to taxonomists for standard genome sequencing and annotation.</title>
        <authorList>
            <consortium name="The Broad Institute Genomics Platform"/>
            <consortium name="The Broad Institute Genome Sequencing Center for Infectious Disease"/>
            <person name="Wu L."/>
            <person name="Ma J."/>
        </authorList>
    </citation>
    <scope>NUCLEOTIDE SEQUENCE [LARGE SCALE GENOMIC DNA]</scope>
    <source>
        <strain evidence="2">NBRC 102520</strain>
    </source>
</reference>
<evidence type="ECO:0000313" key="2">
    <source>
        <dbReference type="Proteomes" id="UP001156905"/>
    </source>
</evidence>
<evidence type="ECO:0000313" key="1">
    <source>
        <dbReference type="EMBL" id="GLR84063.1"/>
    </source>
</evidence>
<proteinExistence type="predicted"/>
<comment type="caution">
    <text evidence="1">The sequence shown here is derived from an EMBL/GenBank/DDBJ whole genome shotgun (WGS) entry which is preliminary data.</text>
</comment>
<sequence>MRGQKIRGLLPKQGIQSLVTLEDIRRIQEQPGYDGVRCCSIQEIVWSGVIGFACYSLECRVRKI</sequence>
<dbReference type="Proteomes" id="UP001156905">
    <property type="component" value="Unassembled WGS sequence"/>
</dbReference>
<accession>A0ABQ6AR68</accession>
<gene>
    <name evidence="1" type="ORF">GCM10007857_07730</name>
</gene>